<accession>A0A6A6AY79</accession>
<keyword evidence="3" id="KW-1185">Reference proteome</keyword>
<sequence length="198" mass="22431">MASASDGDAIFVLTDADGGKHEVQVHSIVLKLASKVFAAMFGPHFSEGQDLNSNSPKRVEMPDDEPEAMKLLCDALHHRLEDTLTAPRGSLLDHVVKLVDKYDCSAAMMGISTVWMYKLIEDAKYMDYEGWERLLPVAYLFNNAQSFYEVTKGLVYHYDGFFSSIEHEMMDCLPTGVLGKDQFDLFYFLDDFLTYELN</sequence>
<name>A0A6A6AY79_9PEZI</name>
<dbReference type="InterPro" id="IPR000210">
    <property type="entry name" value="BTB/POZ_dom"/>
</dbReference>
<dbReference type="Pfam" id="PF00651">
    <property type="entry name" value="BTB"/>
    <property type="match status" value="1"/>
</dbReference>
<dbReference type="RefSeq" id="XP_033391445.1">
    <property type="nucleotide sequence ID" value="XM_033537682.1"/>
</dbReference>
<evidence type="ECO:0000313" key="3">
    <source>
        <dbReference type="Proteomes" id="UP000799438"/>
    </source>
</evidence>
<proteinExistence type="predicted"/>
<dbReference type="Gene3D" id="3.30.710.10">
    <property type="entry name" value="Potassium Channel Kv1.1, Chain A"/>
    <property type="match status" value="1"/>
</dbReference>
<dbReference type="CDD" id="cd18186">
    <property type="entry name" value="BTB_POZ_ZBTB_KLHL-like"/>
    <property type="match status" value="1"/>
</dbReference>
<evidence type="ECO:0000259" key="1">
    <source>
        <dbReference type="PROSITE" id="PS50097"/>
    </source>
</evidence>
<reference evidence="2" key="1">
    <citation type="journal article" date="2020" name="Stud. Mycol.">
        <title>101 Dothideomycetes genomes: a test case for predicting lifestyles and emergence of pathogens.</title>
        <authorList>
            <person name="Haridas S."/>
            <person name="Albert R."/>
            <person name="Binder M."/>
            <person name="Bloem J."/>
            <person name="Labutti K."/>
            <person name="Salamov A."/>
            <person name="Andreopoulos B."/>
            <person name="Baker S."/>
            <person name="Barry K."/>
            <person name="Bills G."/>
            <person name="Bluhm B."/>
            <person name="Cannon C."/>
            <person name="Castanera R."/>
            <person name="Culley D."/>
            <person name="Daum C."/>
            <person name="Ezra D."/>
            <person name="Gonzalez J."/>
            <person name="Henrissat B."/>
            <person name="Kuo A."/>
            <person name="Liang C."/>
            <person name="Lipzen A."/>
            <person name="Lutzoni F."/>
            <person name="Magnuson J."/>
            <person name="Mondo S."/>
            <person name="Nolan M."/>
            <person name="Ohm R."/>
            <person name="Pangilinan J."/>
            <person name="Park H.-J."/>
            <person name="Ramirez L."/>
            <person name="Alfaro M."/>
            <person name="Sun H."/>
            <person name="Tritt A."/>
            <person name="Yoshinaga Y."/>
            <person name="Zwiers L.-H."/>
            <person name="Turgeon B."/>
            <person name="Goodwin S."/>
            <person name="Spatafora J."/>
            <person name="Crous P."/>
            <person name="Grigoriev I."/>
        </authorList>
    </citation>
    <scope>NUCLEOTIDE SEQUENCE</scope>
    <source>
        <strain evidence="2">CBS 121167</strain>
    </source>
</reference>
<dbReference type="GeneID" id="54295178"/>
<dbReference type="PROSITE" id="PS50097">
    <property type="entry name" value="BTB"/>
    <property type="match status" value="1"/>
</dbReference>
<gene>
    <name evidence="2" type="ORF">K452DRAFT_238843</name>
</gene>
<dbReference type="InterPro" id="IPR011333">
    <property type="entry name" value="SKP1/BTB/POZ_sf"/>
</dbReference>
<evidence type="ECO:0000313" key="2">
    <source>
        <dbReference type="EMBL" id="KAF2135727.1"/>
    </source>
</evidence>
<dbReference type="OrthoDB" id="5275938at2759"/>
<feature type="domain" description="BTB" evidence="1">
    <location>
        <begin position="7"/>
        <end position="77"/>
    </location>
</feature>
<dbReference type="EMBL" id="ML995556">
    <property type="protein sequence ID" value="KAF2135727.1"/>
    <property type="molecule type" value="Genomic_DNA"/>
</dbReference>
<protein>
    <recommendedName>
        <fullName evidence="1">BTB domain-containing protein</fullName>
    </recommendedName>
</protein>
<dbReference type="SUPFAM" id="SSF54695">
    <property type="entry name" value="POZ domain"/>
    <property type="match status" value="1"/>
</dbReference>
<dbReference type="AlphaFoldDB" id="A0A6A6AY79"/>
<organism evidence="2 3">
    <name type="scientific">Aplosporella prunicola CBS 121167</name>
    <dbReference type="NCBI Taxonomy" id="1176127"/>
    <lineage>
        <taxon>Eukaryota</taxon>
        <taxon>Fungi</taxon>
        <taxon>Dikarya</taxon>
        <taxon>Ascomycota</taxon>
        <taxon>Pezizomycotina</taxon>
        <taxon>Dothideomycetes</taxon>
        <taxon>Dothideomycetes incertae sedis</taxon>
        <taxon>Botryosphaeriales</taxon>
        <taxon>Aplosporellaceae</taxon>
        <taxon>Aplosporella</taxon>
    </lineage>
</organism>
<dbReference type="Proteomes" id="UP000799438">
    <property type="component" value="Unassembled WGS sequence"/>
</dbReference>